<dbReference type="KEGG" id="bmor:101740764"/>
<feature type="transmembrane region" description="Helical" evidence="5">
    <location>
        <begin position="93"/>
        <end position="118"/>
    </location>
</feature>
<dbReference type="Gene3D" id="1.20.1250.20">
    <property type="entry name" value="MFS general substrate transporter like domains"/>
    <property type="match status" value="1"/>
</dbReference>
<name>A0A8R2AFS3_BOMMO</name>
<evidence type="ECO:0000256" key="4">
    <source>
        <dbReference type="ARBA" id="ARBA00023136"/>
    </source>
</evidence>
<feature type="transmembrane region" description="Helical" evidence="5">
    <location>
        <begin position="177"/>
        <end position="195"/>
    </location>
</feature>
<evidence type="ECO:0000313" key="9">
    <source>
        <dbReference type="Proteomes" id="UP000005204"/>
    </source>
</evidence>
<keyword evidence="2 5" id="KW-0812">Transmembrane</keyword>
<feature type="transmembrane region" description="Helical" evidence="5">
    <location>
        <begin position="303"/>
        <end position="322"/>
    </location>
</feature>
<keyword evidence="3 5" id="KW-1133">Transmembrane helix</keyword>
<dbReference type="InterPro" id="IPR020846">
    <property type="entry name" value="MFS_dom"/>
</dbReference>
<protein>
    <recommendedName>
        <fullName evidence="10">Facilitated trehalose transporter Tret1-like</fullName>
    </recommendedName>
</protein>
<comment type="subcellular location">
    <subcellularLocation>
        <location evidence="1">Membrane</location>
        <topology evidence="1">Multi-pass membrane protein</topology>
    </subcellularLocation>
</comment>
<dbReference type="InterPro" id="IPR036259">
    <property type="entry name" value="MFS_trans_sf"/>
</dbReference>
<feature type="transmembrane region" description="Helical" evidence="5">
    <location>
        <begin position="64"/>
        <end position="86"/>
    </location>
</feature>
<dbReference type="PROSITE" id="PS50168">
    <property type="entry name" value="DED"/>
    <property type="match status" value="1"/>
</dbReference>
<dbReference type="InterPro" id="IPR001875">
    <property type="entry name" value="DED_dom"/>
</dbReference>
<sequence length="493" mass="56083">MADLSDETNTYTRKPLLRQLLISTGPWNCYFMFGLCVGSPTVMIPQIRKDINSTIVINEDMASWIPAIHSYSALPWVFILPSLIRISGRKKSYILVCIFACIGFLTHYCSKTIIHVIISEVLKGVLTASHFTVSVVIVTEYTSPRYRGVFLTLKSASFFWGILVANAIGTFFHWRNIAVLGIICSAYNLFTVVVWPESPLWLADKGRCHDCISAHRWLKGSDLISEKELKRLTSLCSEIKQDKGKINVKKNFLDFFKMLNDREFYKPVLFTILLIGLYIFSGKLICTVYSLEILKRITNNEIVAYKGMLILDTVTVLSVYVGCFITKLFKRRSVLLATSSVAVMFLFSISLYLYLIKLKFILDSVYISITLLTGFTMAISSGPMILSLAISGELISLRFRSFSLCVTVLIFKSLNGTVMKFSPFTFRYFGLHGVFFIYGSFSLTFLFLLYLYLPETKDRSLQEIADSMNEKKRNVAEETKMITNVLNDEKIIT</sequence>
<dbReference type="Proteomes" id="UP000005204">
    <property type="component" value="Unassembled WGS sequence"/>
</dbReference>
<dbReference type="PROSITE" id="PS50850">
    <property type="entry name" value="MFS"/>
    <property type="match status" value="1"/>
</dbReference>
<keyword evidence="4 5" id="KW-0472">Membrane</keyword>
<dbReference type="InterPro" id="IPR005828">
    <property type="entry name" value="MFS_sugar_transport-like"/>
</dbReference>
<dbReference type="GO" id="GO:0016020">
    <property type="term" value="C:membrane"/>
    <property type="evidence" value="ECO:0007669"/>
    <property type="project" value="UniProtKB-SubCell"/>
</dbReference>
<feature type="transmembrane region" description="Helical" evidence="5">
    <location>
        <begin position="366"/>
        <end position="390"/>
    </location>
</feature>
<dbReference type="PANTHER" id="PTHR48021">
    <property type="match status" value="1"/>
</dbReference>
<evidence type="ECO:0008006" key="10">
    <source>
        <dbReference type="Google" id="ProtNLM"/>
    </source>
</evidence>
<keyword evidence="9" id="KW-1185">Reference proteome</keyword>
<evidence type="ECO:0000256" key="3">
    <source>
        <dbReference type="ARBA" id="ARBA00022989"/>
    </source>
</evidence>
<feature type="transmembrane region" description="Helical" evidence="5">
    <location>
        <begin position="20"/>
        <end position="44"/>
    </location>
</feature>
<accession>A0A8R2AFS3</accession>
<feature type="transmembrane region" description="Helical" evidence="5">
    <location>
        <begin position="428"/>
        <end position="453"/>
    </location>
</feature>
<dbReference type="PANTHER" id="PTHR48021:SF68">
    <property type="entry name" value="MAJOR FACILITATOR SUPERFAMILY (MFS) PROFILE DOMAIN-CONTAINING PROTEIN"/>
    <property type="match status" value="1"/>
</dbReference>
<dbReference type="GO" id="GO:0042981">
    <property type="term" value="P:regulation of apoptotic process"/>
    <property type="evidence" value="ECO:0007669"/>
    <property type="project" value="InterPro"/>
</dbReference>
<feature type="domain" description="DED" evidence="6">
    <location>
        <begin position="221"/>
        <end position="299"/>
    </location>
</feature>
<dbReference type="EnsemblMetazoa" id="XM_004922667.3">
    <property type="protein sequence ID" value="XP_004922724.1"/>
    <property type="gene ID" value="LOC101740764"/>
</dbReference>
<proteinExistence type="predicted"/>
<reference evidence="8" key="2">
    <citation type="submission" date="2022-06" db="UniProtKB">
        <authorList>
            <consortium name="EnsemblMetazoa"/>
        </authorList>
    </citation>
    <scope>IDENTIFICATION</scope>
    <source>
        <strain evidence="8">p50T (Dazao)</strain>
    </source>
</reference>
<evidence type="ECO:0000256" key="5">
    <source>
        <dbReference type="SAM" id="Phobius"/>
    </source>
</evidence>
<organism evidence="8 9">
    <name type="scientific">Bombyx mori</name>
    <name type="common">Silk moth</name>
    <dbReference type="NCBI Taxonomy" id="7091"/>
    <lineage>
        <taxon>Eukaryota</taxon>
        <taxon>Metazoa</taxon>
        <taxon>Ecdysozoa</taxon>
        <taxon>Arthropoda</taxon>
        <taxon>Hexapoda</taxon>
        <taxon>Insecta</taxon>
        <taxon>Pterygota</taxon>
        <taxon>Neoptera</taxon>
        <taxon>Endopterygota</taxon>
        <taxon>Lepidoptera</taxon>
        <taxon>Glossata</taxon>
        <taxon>Ditrysia</taxon>
        <taxon>Bombycoidea</taxon>
        <taxon>Bombycidae</taxon>
        <taxon>Bombycinae</taxon>
        <taxon>Bombyx</taxon>
    </lineage>
</organism>
<dbReference type="GeneID" id="101740764"/>
<dbReference type="OrthoDB" id="5290825at2759"/>
<feature type="domain" description="Major facilitator superfamily (MFS) profile" evidence="7">
    <location>
        <begin position="22"/>
        <end position="457"/>
    </location>
</feature>
<evidence type="ECO:0000259" key="7">
    <source>
        <dbReference type="PROSITE" id="PS50850"/>
    </source>
</evidence>
<dbReference type="AlphaFoldDB" id="A0A8R2AFS3"/>
<feature type="transmembrane region" description="Helical" evidence="5">
    <location>
        <begin position="268"/>
        <end position="291"/>
    </location>
</feature>
<dbReference type="SUPFAM" id="SSF103473">
    <property type="entry name" value="MFS general substrate transporter"/>
    <property type="match status" value="1"/>
</dbReference>
<evidence type="ECO:0000256" key="2">
    <source>
        <dbReference type="ARBA" id="ARBA00022692"/>
    </source>
</evidence>
<dbReference type="GO" id="GO:0022857">
    <property type="term" value="F:transmembrane transporter activity"/>
    <property type="evidence" value="ECO:0007669"/>
    <property type="project" value="InterPro"/>
</dbReference>
<dbReference type="InterPro" id="IPR050549">
    <property type="entry name" value="MFS_Trehalose_Transporter"/>
</dbReference>
<feature type="transmembrane region" description="Helical" evidence="5">
    <location>
        <begin position="149"/>
        <end position="171"/>
    </location>
</feature>
<evidence type="ECO:0000313" key="8">
    <source>
        <dbReference type="EnsemblMetazoa" id="XP_004922724.1"/>
    </source>
</evidence>
<feature type="transmembrane region" description="Helical" evidence="5">
    <location>
        <begin position="334"/>
        <end position="354"/>
    </location>
</feature>
<evidence type="ECO:0000259" key="6">
    <source>
        <dbReference type="PROSITE" id="PS50168"/>
    </source>
</evidence>
<reference evidence="9" key="1">
    <citation type="journal article" date="2008" name="Insect Biochem. Mol. Biol.">
        <title>The genome of a lepidopteran model insect, the silkworm Bombyx mori.</title>
        <authorList>
            <consortium name="International Silkworm Genome Consortium"/>
        </authorList>
    </citation>
    <scope>NUCLEOTIDE SEQUENCE [LARGE SCALE GENOMIC DNA]</scope>
    <source>
        <strain evidence="9">p50T</strain>
    </source>
</reference>
<dbReference type="RefSeq" id="XP_004922724.1">
    <property type="nucleotide sequence ID" value="XM_004922667.4"/>
</dbReference>
<dbReference type="Pfam" id="PF00083">
    <property type="entry name" value="Sugar_tr"/>
    <property type="match status" value="1"/>
</dbReference>
<evidence type="ECO:0000256" key="1">
    <source>
        <dbReference type="ARBA" id="ARBA00004141"/>
    </source>
</evidence>